<feature type="region of interest" description="Disordered" evidence="3">
    <location>
        <begin position="1"/>
        <end position="20"/>
    </location>
</feature>
<dbReference type="Ensembl" id="ENSNGAT00000029245.1">
    <property type="protein sequence ID" value="ENSNGAP00000023545.1"/>
    <property type="gene ID" value="ENSNGAG00000022071.1"/>
</dbReference>
<keyword evidence="1 2" id="KW-0175">Coiled coil</keyword>
<proteinExistence type="predicted"/>
<dbReference type="Proteomes" id="UP000694381">
    <property type="component" value="Unassembled WGS sequence"/>
</dbReference>
<evidence type="ECO:0000256" key="3">
    <source>
        <dbReference type="SAM" id="MobiDB-lite"/>
    </source>
</evidence>
<evidence type="ECO:0000313" key="5">
    <source>
        <dbReference type="Ensembl" id="ENSNGAP00000023545.1"/>
    </source>
</evidence>
<dbReference type="Pfam" id="PF14988">
    <property type="entry name" value="DUF4515"/>
    <property type="match status" value="1"/>
</dbReference>
<protein>
    <recommendedName>
        <fullName evidence="4">DUF4515 domain-containing protein</fullName>
    </recommendedName>
</protein>
<evidence type="ECO:0000256" key="2">
    <source>
        <dbReference type="SAM" id="Coils"/>
    </source>
</evidence>
<feature type="coiled-coil region" evidence="2">
    <location>
        <begin position="221"/>
        <end position="265"/>
    </location>
</feature>
<feature type="compositionally biased region" description="Low complexity" evidence="3">
    <location>
        <begin position="397"/>
        <end position="409"/>
    </location>
</feature>
<feature type="region of interest" description="Disordered" evidence="3">
    <location>
        <begin position="366"/>
        <end position="462"/>
    </location>
</feature>
<feature type="compositionally biased region" description="Polar residues" evidence="3">
    <location>
        <begin position="372"/>
        <end position="392"/>
    </location>
</feature>
<organism evidence="5 6">
    <name type="scientific">Nannospalax galili</name>
    <name type="common">Northern Israeli blind subterranean mole rat</name>
    <name type="synonym">Spalax galili</name>
    <dbReference type="NCBI Taxonomy" id="1026970"/>
    <lineage>
        <taxon>Eukaryota</taxon>
        <taxon>Metazoa</taxon>
        <taxon>Chordata</taxon>
        <taxon>Craniata</taxon>
        <taxon>Vertebrata</taxon>
        <taxon>Euteleostomi</taxon>
        <taxon>Mammalia</taxon>
        <taxon>Eutheria</taxon>
        <taxon>Euarchontoglires</taxon>
        <taxon>Glires</taxon>
        <taxon>Rodentia</taxon>
        <taxon>Myomorpha</taxon>
        <taxon>Muroidea</taxon>
        <taxon>Spalacidae</taxon>
        <taxon>Spalacinae</taxon>
        <taxon>Nannospalax</taxon>
    </lineage>
</organism>
<reference evidence="5" key="1">
    <citation type="submission" date="2025-08" db="UniProtKB">
        <authorList>
            <consortium name="Ensembl"/>
        </authorList>
    </citation>
    <scope>IDENTIFICATION</scope>
</reference>
<dbReference type="OMA" id="HHTRRQL"/>
<evidence type="ECO:0000313" key="6">
    <source>
        <dbReference type="Proteomes" id="UP000694381"/>
    </source>
</evidence>
<evidence type="ECO:0000259" key="4">
    <source>
        <dbReference type="Pfam" id="PF14988"/>
    </source>
</evidence>
<feature type="domain" description="DUF4515" evidence="4">
    <location>
        <begin position="69"/>
        <end position="257"/>
    </location>
</feature>
<dbReference type="PANTHER" id="PTHR14845">
    <property type="entry name" value="COILED-COIL DOMAIN-CONTAINING 166"/>
    <property type="match status" value="1"/>
</dbReference>
<gene>
    <name evidence="5" type="primary">Ccdc166</name>
</gene>
<evidence type="ECO:0000256" key="1">
    <source>
        <dbReference type="ARBA" id="ARBA00023054"/>
    </source>
</evidence>
<dbReference type="AlphaFoldDB" id="A0A8C6RVM1"/>
<name>A0A8C6RVM1_NANGA</name>
<sequence>MEPKKKRGQSAGRKPAGDGAKSLLSERAQYLQREYNLLSEQLVACKQRVDQVLQYNAFLDREALRLREENRLYANYVSAHAQRCANNIVRLEDQNRLDLAQIRWQRAELALLYQGREDEVNAQLQKMKSRAENMARQVQELQPYKDLQLEQLARIRSLERELLHMRVEQTQLLHRAKRHFLEDKAALEREARQHVQSMTRRAEREAARVLIMHTQSIKADNGRLRQELLRLLQRAQVLQNMRHQLQEQREQLRQEHQDVRSLQRLHGWLHRGSEGPPLWQPPLPSHSCPEPSANVLDPFYAASLAQPGVGSRAASLAQPGVWSRAASQVLSVASLQPASKTRSVVSLVRSLVPSLPAGSVVAALAPSHPGSRMSSLTPSHPGSRIPSLTLSHKGSRDPSLTPSSTSRLSPQMSLRELSQDTVTSAKSGSKLPARPSHDPVPPNPQLETAKADDATEAALGQA</sequence>
<dbReference type="GeneTree" id="ENSGT00940000154427"/>
<reference evidence="5" key="2">
    <citation type="submission" date="2025-09" db="UniProtKB">
        <authorList>
            <consortium name="Ensembl"/>
        </authorList>
    </citation>
    <scope>IDENTIFICATION</scope>
</reference>
<dbReference type="PANTHER" id="PTHR14845:SF4">
    <property type="entry name" value="COILED-COIL DOMAIN-CONTAINING PROTEIN 166"/>
    <property type="match status" value="1"/>
</dbReference>
<accession>A0A8C6RVM1</accession>
<dbReference type="InterPro" id="IPR032777">
    <property type="entry name" value="DUF4515"/>
</dbReference>
<keyword evidence="6" id="KW-1185">Reference proteome</keyword>